<evidence type="ECO:0000256" key="11">
    <source>
        <dbReference type="ARBA" id="ARBA00023049"/>
    </source>
</evidence>
<dbReference type="FunFam" id="2.60.40.1730:FF:000005">
    <property type="entry name" value="Aminopeptidase N"/>
    <property type="match status" value="1"/>
</dbReference>
<dbReference type="FunFam" id="1.10.390.10:FF:000002">
    <property type="entry name" value="Aminopeptidase N"/>
    <property type="match status" value="1"/>
</dbReference>
<keyword evidence="11" id="KW-0482">Metalloprotease</keyword>
<evidence type="ECO:0000256" key="9">
    <source>
        <dbReference type="ARBA" id="ARBA00022801"/>
    </source>
</evidence>
<dbReference type="Pfam" id="PF11940">
    <property type="entry name" value="DUF3458"/>
    <property type="match status" value="1"/>
</dbReference>
<dbReference type="EMBL" id="AP024086">
    <property type="protein sequence ID" value="BCL60772.1"/>
    <property type="molecule type" value="Genomic_DNA"/>
</dbReference>
<comment type="cofactor">
    <cofactor evidence="2">
        <name>Zn(2+)</name>
        <dbReference type="ChEBI" id="CHEBI:29105"/>
    </cofactor>
</comment>
<evidence type="ECO:0000313" key="18">
    <source>
        <dbReference type="EMBL" id="BCL60772.1"/>
    </source>
</evidence>
<gene>
    <name evidence="18" type="primary">pepN</name>
    <name evidence="18" type="ORF">DGMP_14650</name>
</gene>
<evidence type="ECO:0000313" key="19">
    <source>
        <dbReference type="Proteomes" id="UP000826725"/>
    </source>
</evidence>
<dbReference type="AlphaFoldDB" id="A0A8D5JLP5"/>
<evidence type="ECO:0000259" key="14">
    <source>
        <dbReference type="Pfam" id="PF01433"/>
    </source>
</evidence>
<evidence type="ECO:0000256" key="6">
    <source>
        <dbReference type="ARBA" id="ARBA00022438"/>
    </source>
</evidence>
<evidence type="ECO:0000256" key="3">
    <source>
        <dbReference type="ARBA" id="ARBA00010136"/>
    </source>
</evidence>
<dbReference type="KEGG" id="dbk:DGMP_14650"/>
<keyword evidence="7" id="KW-0645">Protease</keyword>
<evidence type="ECO:0000256" key="2">
    <source>
        <dbReference type="ARBA" id="ARBA00001947"/>
    </source>
</evidence>
<dbReference type="EC" id="3.4.11.2" evidence="4"/>
<dbReference type="RefSeq" id="WP_228856867.1">
    <property type="nucleotide sequence ID" value="NZ_AP024086.1"/>
</dbReference>
<dbReference type="FunFam" id="2.60.40.1840:FF:000001">
    <property type="entry name" value="Aminopeptidase N"/>
    <property type="match status" value="1"/>
</dbReference>
<feature type="domain" description="Aminopeptidase N-like N-terminal" evidence="17">
    <location>
        <begin position="25"/>
        <end position="191"/>
    </location>
</feature>
<keyword evidence="9" id="KW-0378">Hydrolase</keyword>
<comment type="similarity">
    <text evidence="3">Belongs to the peptidase M1 family.</text>
</comment>
<comment type="function">
    <text evidence="13">Aminopeptidase N is involved in the degradation of intracellular peptides generated by protein breakdown during normal growth as well as in response to nutrient starvation.</text>
</comment>
<evidence type="ECO:0000256" key="12">
    <source>
        <dbReference type="ARBA" id="ARBA00029840"/>
    </source>
</evidence>
<feature type="domain" description="Peptidase M1 alanyl aminopeptidase C-terminal" evidence="16">
    <location>
        <begin position="553"/>
        <end position="876"/>
    </location>
</feature>
<evidence type="ECO:0000259" key="17">
    <source>
        <dbReference type="Pfam" id="PF17900"/>
    </source>
</evidence>
<dbReference type="InterPro" id="IPR024601">
    <property type="entry name" value="Peptidase_M1_pepN_C"/>
</dbReference>
<reference evidence="18" key="1">
    <citation type="submission" date="2020-09" db="EMBL/GenBank/DDBJ databases">
        <title>Desulfogranum mesoprofundum gen. nov., sp. nov., a novel mesophilic, sulfate-reducing chemolithoautotroph isolated from a deep-sea hydrothermal vent chimney in the Suiyo Seamount.</title>
        <authorList>
            <person name="Hashimoto Y."/>
            <person name="Nakagawa S."/>
        </authorList>
    </citation>
    <scope>NUCLEOTIDE SEQUENCE</scope>
    <source>
        <strain evidence="18">KT2</strain>
    </source>
</reference>
<dbReference type="GO" id="GO:0016285">
    <property type="term" value="F:alanyl aminopeptidase activity"/>
    <property type="evidence" value="ECO:0007669"/>
    <property type="project" value="UniProtKB-EC"/>
</dbReference>
<keyword evidence="8" id="KW-0479">Metal-binding</keyword>
<comment type="catalytic activity">
    <reaction evidence="1">
        <text>Release of an N-terminal amino acid, Xaa-|-Yaa- from a peptide, amide or arylamide. Xaa is preferably Ala, but may be most amino acids including Pro (slow action). When a terminal hydrophobic residue is followed by a prolyl residue, the two may be released as an intact Xaa-Pro dipeptide.</text>
        <dbReference type="EC" id="3.4.11.2"/>
    </reaction>
</comment>
<dbReference type="GO" id="GO:0006508">
    <property type="term" value="P:proteolysis"/>
    <property type="evidence" value="ECO:0007669"/>
    <property type="project" value="UniProtKB-KW"/>
</dbReference>
<accession>A0A8D5JLP5</accession>
<protein>
    <recommendedName>
        <fullName evidence="5">Aminopeptidase N</fullName>
        <ecNumber evidence="4">3.4.11.2</ecNumber>
    </recommendedName>
    <alternativeName>
        <fullName evidence="12">Alpha-aminoacylpeptide hydrolase</fullName>
    </alternativeName>
</protein>
<dbReference type="PANTHER" id="PTHR46322">
    <property type="entry name" value="PUROMYCIN-SENSITIVE AMINOPEPTIDASE"/>
    <property type="match status" value="1"/>
</dbReference>
<dbReference type="Pfam" id="PF01433">
    <property type="entry name" value="Peptidase_M1"/>
    <property type="match status" value="1"/>
</dbReference>
<evidence type="ECO:0000256" key="5">
    <source>
        <dbReference type="ARBA" id="ARBA00015611"/>
    </source>
</evidence>
<dbReference type="FunFam" id="3.30.2010.30:FF:000002">
    <property type="entry name" value="Putative aminopeptidase N"/>
    <property type="match status" value="1"/>
</dbReference>
<evidence type="ECO:0000256" key="1">
    <source>
        <dbReference type="ARBA" id="ARBA00000098"/>
    </source>
</evidence>
<evidence type="ECO:0000256" key="10">
    <source>
        <dbReference type="ARBA" id="ARBA00022833"/>
    </source>
</evidence>
<evidence type="ECO:0000256" key="4">
    <source>
        <dbReference type="ARBA" id="ARBA00012564"/>
    </source>
</evidence>
<keyword evidence="10" id="KW-0862">Zinc</keyword>
<dbReference type="GO" id="GO:0008237">
    <property type="term" value="F:metallopeptidase activity"/>
    <property type="evidence" value="ECO:0007669"/>
    <property type="project" value="UniProtKB-KW"/>
</dbReference>
<dbReference type="PANTHER" id="PTHR46322:SF1">
    <property type="entry name" value="PUROMYCIN-SENSITIVE AMINOPEPTIDASE"/>
    <property type="match status" value="1"/>
</dbReference>
<dbReference type="InterPro" id="IPR045357">
    <property type="entry name" value="Aminopeptidase_N-like_N"/>
</dbReference>
<evidence type="ECO:0000256" key="8">
    <source>
        <dbReference type="ARBA" id="ARBA00022723"/>
    </source>
</evidence>
<dbReference type="Proteomes" id="UP000826725">
    <property type="component" value="Chromosome"/>
</dbReference>
<dbReference type="InterPro" id="IPR012779">
    <property type="entry name" value="Peptidase_M1_pepN"/>
</dbReference>
<sequence>MNQAGKTVFFRKDYKAPEYSIEKIDLNFQLYDTKTKVTAISCVRRNNKENRSPLILNGENLQLISVKIDGNVLSSSEYILDNTSLTVLTPPAVFELEIVTEIYPQENKALEGLYQSGPIFCTQCEAEGFRKITYYPDRPDILAVFTTRIEADVEKCPVMLSNGNLIETGSVEEGGRHFVVWKDPFPKPCYLFALVAGRLSCVNDEFITSSGRAVDLKIYVEEKNLNKCDHAMVSLKKAMEWDEKTYGLEYDLDTYMIVAVDDFNMGAMENKGLNIFNSKYVLTSPETATDEDYIGVEGVIAHEYFHNWTGNRVTCRDWFQLSLKEGLTVFRDQNFSAEMNSPTVQRIKDVQILRNFQFREDSGPMAHPVRPETYEEINNFYTVTVYNKGAEVVRMVQTLLGREGFRKGMDLYFHRHDGQAVTCDDFIAAMADATGTDLEQFKNWYCQAGTPVLEVSSHWEADSSSFHLTVTQNCPDTPGQKGKNKKPFHIPLALGLMTENGKDLFGKNGCKTEILHLKEQKQTFTFTNIAEKPVVSFLRDFSAPVDVKTFQQDEELAFLMKYDSNLYNRWESATRLSASTILDVVRQLEKGTPIQFNELFFDGVLHSITEKIEDPALLALALELPPETALALQLDSVDPDLLFQGRTIIKRELATRFQNEFLFLYINNQEAGKYRISPEAMGRRRLKNCALSYLMSLNPPQDKFLQLCIDQFSKSANMTDTITALRLISHHPGTTRDALFTDFYRKWEHDSLVMDKWFAIQAMSSHENCLSTVKHLLSDRLFSMENPNKVRALIGAFSSGNHVQFHAINGEGYSFLADMILQLDSINPQIAARLVSPLTNWKRYEKRRQILMKKELERIAKKPGLSPDVSEIVNKSR</sequence>
<dbReference type="GO" id="GO:0008270">
    <property type="term" value="F:zinc ion binding"/>
    <property type="evidence" value="ECO:0007669"/>
    <property type="project" value="InterPro"/>
</dbReference>
<evidence type="ECO:0000256" key="7">
    <source>
        <dbReference type="ARBA" id="ARBA00022670"/>
    </source>
</evidence>
<proteinExistence type="inferred from homology"/>
<evidence type="ECO:0000259" key="16">
    <source>
        <dbReference type="Pfam" id="PF17432"/>
    </source>
</evidence>
<feature type="domain" description="Peptidase M1 membrane alanine aminopeptidase" evidence="14">
    <location>
        <begin position="232"/>
        <end position="443"/>
    </location>
</feature>
<keyword evidence="19" id="KW-1185">Reference proteome</keyword>
<dbReference type="InterPro" id="IPR035414">
    <property type="entry name" value="Peptidase_M1_pepN_Ig-like"/>
</dbReference>
<dbReference type="CDD" id="cd09600">
    <property type="entry name" value="M1_APN"/>
    <property type="match status" value="1"/>
</dbReference>
<dbReference type="InterPro" id="IPR014782">
    <property type="entry name" value="Peptidase_M1_dom"/>
</dbReference>
<dbReference type="Pfam" id="PF17432">
    <property type="entry name" value="DUF3458_C"/>
    <property type="match status" value="1"/>
</dbReference>
<evidence type="ECO:0000259" key="15">
    <source>
        <dbReference type="Pfam" id="PF11940"/>
    </source>
</evidence>
<evidence type="ECO:0000256" key="13">
    <source>
        <dbReference type="ARBA" id="ARBA00059739"/>
    </source>
</evidence>
<name>A0A8D5JLP5_9BACT</name>
<keyword evidence="6 18" id="KW-0031">Aminopeptidase</keyword>
<dbReference type="Pfam" id="PF17900">
    <property type="entry name" value="Peptidase_M1_N"/>
    <property type="match status" value="1"/>
</dbReference>
<feature type="domain" description="Peptidase M1 alanyl aminopeptidase Ig-like fold" evidence="15">
    <location>
        <begin position="449"/>
        <end position="548"/>
    </location>
</feature>
<dbReference type="NCBIfam" id="TIGR02414">
    <property type="entry name" value="pepN_proteo"/>
    <property type="match status" value="1"/>
</dbReference>
<organism evidence="18 19">
    <name type="scientific">Desulfomarina profundi</name>
    <dbReference type="NCBI Taxonomy" id="2772557"/>
    <lineage>
        <taxon>Bacteria</taxon>
        <taxon>Pseudomonadati</taxon>
        <taxon>Thermodesulfobacteriota</taxon>
        <taxon>Desulfobulbia</taxon>
        <taxon>Desulfobulbales</taxon>
        <taxon>Desulfobulbaceae</taxon>
        <taxon>Desulfomarina</taxon>
    </lineage>
</organism>